<keyword evidence="1" id="KW-1133">Transmembrane helix</keyword>
<evidence type="ECO:0000313" key="2">
    <source>
        <dbReference type="EMBL" id="EGG17995.1"/>
    </source>
</evidence>
<keyword evidence="1" id="KW-0812">Transmembrane</keyword>
<reference evidence="3" key="1">
    <citation type="journal article" date="2011" name="Genome Res.">
        <title>Phylogeny-wide analysis of social amoeba genomes highlights ancient origins for complex intercellular communication.</title>
        <authorList>
            <person name="Heidel A.J."/>
            <person name="Lawal H.M."/>
            <person name="Felder M."/>
            <person name="Schilde C."/>
            <person name="Helps N.R."/>
            <person name="Tunggal B."/>
            <person name="Rivero F."/>
            <person name="John U."/>
            <person name="Schleicher M."/>
            <person name="Eichinger L."/>
            <person name="Platzer M."/>
            <person name="Noegel A.A."/>
            <person name="Schaap P."/>
            <person name="Gloeckner G."/>
        </authorList>
    </citation>
    <scope>NUCLEOTIDE SEQUENCE [LARGE SCALE GENOMIC DNA]</scope>
    <source>
        <strain evidence="3">SH3</strain>
    </source>
</reference>
<dbReference type="Proteomes" id="UP000007797">
    <property type="component" value="Unassembled WGS sequence"/>
</dbReference>
<dbReference type="RefSeq" id="XP_004356888.1">
    <property type="nucleotide sequence ID" value="XM_004356834.1"/>
</dbReference>
<sequence length="237" mass="26348">MKKTWIFSLEEECKQERVIVVDSKKVSINGVPITAERVQGKLHFSVSENGEFLNNHHGGKNCYTVIRDLGLKSLGLNKRLYLNNVDVENGHILNSRRNVTLFDVALLALLFIIAAAVSTIASIVMIPLIFITYFFIYRNKVVHINKLPIPKYIDGVESTTVGPSGATCCTVGEPTTPTTIDPSIIASPTESTNIIITTDSKPQINNEQEQQVNYDSYQNPMIPNNNNNNNTNITIDQ</sequence>
<dbReference type="AlphaFoldDB" id="F4Q1X5"/>
<dbReference type="GeneID" id="14870081"/>
<feature type="transmembrane region" description="Helical" evidence="1">
    <location>
        <begin position="104"/>
        <end position="136"/>
    </location>
</feature>
<gene>
    <name evidence="2" type="ORF">DFA_06661</name>
</gene>
<evidence type="ECO:0000313" key="3">
    <source>
        <dbReference type="Proteomes" id="UP000007797"/>
    </source>
</evidence>
<organism evidence="2 3">
    <name type="scientific">Cavenderia fasciculata</name>
    <name type="common">Slime mold</name>
    <name type="synonym">Dictyostelium fasciculatum</name>
    <dbReference type="NCBI Taxonomy" id="261658"/>
    <lineage>
        <taxon>Eukaryota</taxon>
        <taxon>Amoebozoa</taxon>
        <taxon>Evosea</taxon>
        <taxon>Eumycetozoa</taxon>
        <taxon>Dictyostelia</taxon>
        <taxon>Acytosteliales</taxon>
        <taxon>Cavenderiaceae</taxon>
        <taxon>Cavenderia</taxon>
    </lineage>
</organism>
<evidence type="ECO:0000256" key="1">
    <source>
        <dbReference type="SAM" id="Phobius"/>
    </source>
</evidence>
<keyword evidence="1" id="KW-0472">Membrane</keyword>
<keyword evidence="3" id="KW-1185">Reference proteome</keyword>
<dbReference type="EMBL" id="GL883020">
    <property type="protein sequence ID" value="EGG17995.1"/>
    <property type="molecule type" value="Genomic_DNA"/>
</dbReference>
<accession>F4Q1X5</accession>
<proteinExistence type="predicted"/>
<dbReference type="OrthoDB" id="10661778at2759"/>
<name>F4Q1X5_CACFS</name>
<dbReference type="KEGG" id="dfa:DFA_06661"/>
<protein>
    <submittedName>
        <fullName evidence="2">Uncharacterized protein</fullName>
    </submittedName>
</protein>